<evidence type="ECO:0000256" key="8">
    <source>
        <dbReference type="ARBA" id="ARBA00022723"/>
    </source>
</evidence>
<dbReference type="GO" id="GO:0005737">
    <property type="term" value="C:cytoplasm"/>
    <property type="evidence" value="ECO:0007669"/>
    <property type="project" value="UniProtKB-SubCell"/>
</dbReference>
<evidence type="ECO:0000256" key="5">
    <source>
        <dbReference type="ARBA" id="ARBA00022490"/>
    </source>
</evidence>
<comment type="similarity">
    <text evidence="11">Belongs to the ZNF598/HEL2 family.</text>
</comment>
<keyword evidence="9 12" id="KW-0863">Zinc-finger</keyword>
<name>A0A7S3QSW7_DUNTE</name>
<dbReference type="GO" id="GO:0072344">
    <property type="term" value="P:rescue of stalled ribosome"/>
    <property type="evidence" value="ECO:0007669"/>
    <property type="project" value="InterPro"/>
</dbReference>
<keyword evidence="8" id="KW-0479">Metal-binding</keyword>
<evidence type="ECO:0000256" key="11">
    <source>
        <dbReference type="ARBA" id="ARBA00035113"/>
    </source>
</evidence>
<dbReference type="Pfam" id="PF23202">
    <property type="entry name" value="PAH_ZNF598"/>
    <property type="match status" value="1"/>
</dbReference>
<dbReference type="Pfam" id="PF23230">
    <property type="entry name" value="zf-C2H2_13"/>
    <property type="match status" value="1"/>
</dbReference>
<dbReference type="InterPro" id="IPR001876">
    <property type="entry name" value="Znf_RanBP2"/>
</dbReference>
<dbReference type="PANTHER" id="PTHR22938:SF0">
    <property type="entry name" value="E3 UBIQUITIN-PROTEIN LIGASE ZNF598"/>
    <property type="match status" value="1"/>
</dbReference>
<feature type="compositionally biased region" description="Low complexity" evidence="13">
    <location>
        <begin position="612"/>
        <end position="626"/>
    </location>
</feature>
<dbReference type="InterPro" id="IPR036443">
    <property type="entry name" value="Znf_RanBP2_sf"/>
</dbReference>
<feature type="compositionally biased region" description="Low complexity" evidence="13">
    <location>
        <begin position="639"/>
        <end position="669"/>
    </location>
</feature>
<feature type="compositionally biased region" description="Low complexity" evidence="13">
    <location>
        <begin position="443"/>
        <end position="457"/>
    </location>
</feature>
<feature type="compositionally biased region" description="Low complexity" evidence="13">
    <location>
        <begin position="515"/>
        <end position="526"/>
    </location>
</feature>
<dbReference type="InterPro" id="IPR057634">
    <property type="entry name" value="PAH_ZNF598/HEL2"/>
</dbReference>
<evidence type="ECO:0000256" key="2">
    <source>
        <dbReference type="ARBA" id="ARBA00004496"/>
    </source>
</evidence>
<dbReference type="SMART" id="SM00547">
    <property type="entry name" value="ZnF_RBZ"/>
    <property type="match status" value="1"/>
</dbReference>
<feature type="compositionally biased region" description="Low complexity" evidence="13">
    <location>
        <begin position="705"/>
        <end position="715"/>
    </location>
</feature>
<accession>A0A7S3QSW7</accession>
<feature type="compositionally biased region" description="Low complexity" evidence="13">
    <location>
        <begin position="980"/>
        <end position="1001"/>
    </location>
</feature>
<dbReference type="PANTHER" id="PTHR22938">
    <property type="entry name" value="ZINC FINGER PROTEIN 598"/>
    <property type="match status" value="1"/>
</dbReference>
<evidence type="ECO:0000256" key="10">
    <source>
        <dbReference type="ARBA" id="ARBA00022833"/>
    </source>
</evidence>
<dbReference type="Gene3D" id="2.30.30.380">
    <property type="entry name" value="Zn-finger domain of Sec23/24"/>
    <property type="match status" value="1"/>
</dbReference>
<evidence type="ECO:0000259" key="15">
    <source>
        <dbReference type="PROSITE" id="PS50199"/>
    </source>
</evidence>
<feature type="region of interest" description="Disordered" evidence="13">
    <location>
        <begin position="911"/>
        <end position="947"/>
    </location>
</feature>
<dbReference type="InterPro" id="IPR001841">
    <property type="entry name" value="Znf_RING"/>
</dbReference>
<feature type="region of interest" description="Disordered" evidence="13">
    <location>
        <begin position="974"/>
        <end position="1013"/>
    </location>
</feature>
<dbReference type="PROSITE" id="PS00028">
    <property type="entry name" value="ZINC_FINGER_C2H2_1"/>
    <property type="match status" value="1"/>
</dbReference>
<dbReference type="GO" id="GO:0008270">
    <property type="term" value="F:zinc ion binding"/>
    <property type="evidence" value="ECO:0007669"/>
    <property type="project" value="UniProtKB-KW"/>
</dbReference>
<evidence type="ECO:0000256" key="9">
    <source>
        <dbReference type="ARBA" id="ARBA00022771"/>
    </source>
</evidence>
<keyword evidence="7" id="KW-0808">Transferase</keyword>
<evidence type="ECO:0000256" key="13">
    <source>
        <dbReference type="SAM" id="MobiDB-lite"/>
    </source>
</evidence>
<evidence type="ECO:0000259" key="14">
    <source>
        <dbReference type="PROSITE" id="PS50089"/>
    </source>
</evidence>
<keyword evidence="6" id="KW-0597">Phosphoprotein</keyword>
<keyword evidence="5" id="KW-0963">Cytoplasm</keyword>
<feature type="region of interest" description="Disordered" evidence="13">
    <location>
        <begin position="324"/>
        <end position="362"/>
    </location>
</feature>
<organism evidence="16">
    <name type="scientific">Dunaliella tertiolecta</name>
    <name type="common">Green alga</name>
    <dbReference type="NCBI Taxonomy" id="3047"/>
    <lineage>
        <taxon>Eukaryota</taxon>
        <taxon>Viridiplantae</taxon>
        <taxon>Chlorophyta</taxon>
        <taxon>core chlorophytes</taxon>
        <taxon>Chlorophyceae</taxon>
        <taxon>CS clade</taxon>
        <taxon>Chlamydomonadales</taxon>
        <taxon>Dunaliellaceae</taxon>
        <taxon>Dunaliella</taxon>
    </lineage>
</organism>
<comment type="pathway">
    <text evidence="3">Protein modification; protein ubiquitination.</text>
</comment>
<comment type="subcellular location">
    <subcellularLocation>
        <location evidence="2">Cytoplasm</location>
    </subcellularLocation>
</comment>
<dbReference type="SUPFAM" id="SSF90209">
    <property type="entry name" value="Ran binding protein zinc finger-like"/>
    <property type="match status" value="1"/>
</dbReference>
<dbReference type="GO" id="GO:0043022">
    <property type="term" value="F:ribosome binding"/>
    <property type="evidence" value="ECO:0007669"/>
    <property type="project" value="TreeGrafter"/>
</dbReference>
<dbReference type="EMBL" id="HBIP01012667">
    <property type="protein sequence ID" value="CAE0492135.1"/>
    <property type="molecule type" value="Transcribed_RNA"/>
</dbReference>
<dbReference type="InterPro" id="IPR044288">
    <property type="entry name" value="ZNF598/HEL2"/>
</dbReference>
<feature type="domain" description="RanBP2-type" evidence="15">
    <location>
        <begin position="871"/>
        <end position="900"/>
    </location>
</feature>
<dbReference type="PROSITE" id="PS01358">
    <property type="entry name" value="ZF_RANBP2_1"/>
    <property type="match status" value="1"/>
</dbReference>
<evidence type="ECO:0000256" key="1">
    <source>
        <dbReference type="ARBA" id="ARBA00000900"/>
    </source>
</evidence>
<dbReference type="EC" id="2.3.2.27" evidence="4"/>
<keyword evidence="10" id="KW-0862">Zinc</keyword>
<gene>
    <name evidence="16" type="ORF">DTER00134_LOCUS7208</name>
</gene>
<dbReference type="CDD" id="cd16615">
    <property type="entry name" value="RING-HC_ZNF598"/>
    <property type="match status" value="1"/>
</dbReference>
<dbReference type="InterPro" id="IPR041888">
    <property type="entry name" value="RING-HC_ZNF598/HEL2"/>
</dbReference>
<reference evidence="16" key="1">
    <citation type="submission" date="2021-01" db="EMBL/GenBank/DDBJ databases">
        <authorList>
            <person name="Corre E."/>
            <person name="Pelletier E."/>
            <person name="Niang G."/>
            <person name="Scheremetjew M."/>
            <person name="Finn R."/>
            <person name="Kale V."/>
            <person name="Holt S."/>
            <person name="Cochrane G."/>
            <person name="Meng A."/>
            <person name="Brown T."/>
            <person name="Cohen L."/>
        </authorList>
    </citation>
    <scope>NUCLEOTIDE SEQUENCE</scope>
    <source>
        <strain evidence="16">CCMP1320</strain>
    </source>
</reference>
<dbReference type="GO" id="GO:0061630">
    <property type="term" value="F:ubiquitin protein ligase activity"/>
    <property type="evidence" value="ECO:0007669"/>
    <property type="project" value="UniProtKB-EC"/>
</dbReference>
<feature type="compositionally biased region" description="Low complexity" evidence="13">
    <location>
        <begin position="589"/>
        <end position="598"/>
    </location>
</feature>
<dbReference type="SMART" id="SM00355">
    <property type="entry name" value="ZnF_C2H2"/>
    <property type="match status" value="2"/>
</dbReference>
<protein>
    <recommendedName>
        <fullName evidence="4">RING-type E3 ubiquitin transferase</fullName>
        <ecNumber evidence="4">2.3.2.27</ecNumber>
    </recommendedName>
</protein>
<dbReference type="PROSITE" id="PS50199">
    <property type="entry name" value="ZF_RANBP2_2"/>
    <property type="match status" value="1"/>
</dbReference>
<proteinExistence type="inferred from homology"/>
<evidence type="ECO:0000256" key="7">
    <source>
        <dbReference type="ARBA" id="ARBA00022679"/>
    </source>
</evidence>
<evidence type="ECO:0000256" key="3">
    <source>
        <dbReference type="ARBA" id="ARBA00004906"/>
    </source>
</evidence>
<sequence>MISDGTICCVCAEPLEWTAFGVCNHKDTCSKCVARWRFVLKDNSCMVCKTELSSIYITRYMGDFTARLTPQDFDDLKARASRGELYHLASIEGYTEDQAHYQLIKSLCGYTHPLIEEKCAVARRAPPTFTSFEAMKSFIQNNYKLQFCSICVEGRKVFLCEQLLYTRFDLDKHNKTGDDEGPLAESGFKGHPMCHFCRTRFYDSNELYRHMEGSHEHCFICRRERPHQHVYYRHYKELEDHFRQDHFICPHPACLEARFVVFPTEHEMKRHFANEHGDELKMSRAQRREAMTIPVNLQFRNSAEEEARTAALARPGVVIGGGYNLSAPRRGGGRSGQPPTLHHSSSEGQMQAALQASNEQGPSSVMFDASDFPAVSGESGGLGGQFGRWSGIGGAGPSSVLNHEEFPELPTMSKAAKKKMRQQTPLAAQLRAANMPVRIINRSSGAGPSGGSSSSSGAAGGGSSSGAHQPPDDPFPQLTAGSSRGGSGTGARHLGGQAAVRQQDVLAAQQERRSQQQQRQRQQSSRKPLLPRTPDLDAPSGNEASSAEEEESTPLGGAAAGPSSSSRGPPDGGGRGAAALGGSAGWDGGRLASGLAPSQSPPPPASIEDEFPSLAPSSAARSRGARPPVPPPAPLHYEAAAGTSAGRQSSSSGGAGAQQWQQQQQQQQQPVVRPEDFPSLGGGPSVRPLSAGQWQQKSKKGGAKGLSSSNGNSSNRPSTAHSHAAPLPGSPRSPSANGGSCSGAGIGEAGSSAEQGGGSSVSDRLKAANKALISKIRTQLGGDGAQFSRFKAESGLFMRGELSPEQYHSSIVALGLLPVVSELAALCPGTEQRSELLRAHREYLASPAANNAGPGWVPPEAAAAMAAEAESRASWSCKRCTLVNAPEVAACEMCGANREGVIPALDAFPSLPTSSSTSSSTRAAHGSQADGQSLASPAKGSKKGKGGTKITIGLGAGNARAAAEAVTAGPSKVAWGGAGSSSNNNAALRQAAQAQRDALARPNGGRGQWAQSSANNLARQIGIMNDAWGSR</sequence>
<feature type="region of interest" description="Disordered" evidence="13">
    <location>
        <begin position="441"/>
        <end position="762"/>
    </location>
</feature>
<evidence type="ECO:0000256" key="4">
    <source>
        <dbReference type="ARBA" id="ARBA00012483"/>
    </source>
</evidence>
<feature type="compositionally biased region" description="Low complexity" evidence="13">
    <location>
        <begin position="555"/>
        <end position="569"/>
    </location>
</feature>
<dbReference type="GO" id="GO:0016567">
    <property type="term" value="P:protein ubiquitination"/>
    <property type="evidence" value="ECO:0007669"/>
    <property type="project" value="TreeGrafter"/>
</dbReference>
<evidence type="ECO:0000256" key="6">
    <source>
        <dbReference type="ARBA" id="ARBA00022553"/>
    </source>
</evidence>
<comment type="catalytic activity">
    <reaction evidence="1">
        <text>S-ubiquitinyl-[E2 ubiquitin-conjugating enzyme]-L-cysteine + [acceptor protein]-L-lysine = [E2 ubiquitin-conjugating enzyme]-L-cysteine + N(6)-ubiquitinyl-[acceptor protein]-L-lysine.</text>
        <dbReference type="EC" id="2.3.2.27"/>
    </reaction>
</comment>
<evidence type="ECO:0000256" key="12">
    <source>
        <dbReference type="PROSITE-ProRule" id="PRU00322"/>
    </source>
</evidence>
<evidence type="ECO:0000313" key="16">
    <source>
        <dbReference type="EMBL" id="CAE0492135.1"/>
    </source>
</evidence>
<feature type="compositionally biased region" description="Polar residues" evidence="13">
    <location>
        <begin position="342"/>
        <end position="362"/>
    </location>
</feature>
<dbReference type="InterPro" id="IPR013087">
    <property type="entry name" value="Znf_C2H2_type"/>
</dbReference>
<feature type="domain" description="RING-type" evidence="14">
    <location>
        <begin position="8"/>
        <end position="49"/>
    </location>
</feature>
<dbReference type="InterPro" id="IPR056437">
    <property type="entry name" value="Znf-C2H2_ZNF598/HEL2"/>
</dbReference>
<dbReference type="PROSITE" id="PS50089">
    <property type="entry name" value="ZF_RING_2"/>
    <property type="match status" value="1"/>
</dbReference>
<dbReference type="AlphaFoldDB" id="A0A7S3QSW7"/>